<comment type="caution">
    <text evidence="1">The sequence shown here is derived from an EMBL/GenBank/DDBJ whole genome shotgun (WGS) entry which is preliminary data.</text>
</comment>
<accession>A0A1H5NJI3</accession>
<gene>
    <name evidence="1" type="ORF">SAMN04489800_3635</name>
</gene>
<reference evidence="1" key="1">
    <citation type="submission" date="2016-10" db="EMBL/GenBank/DDBJ databases">
        <authorList>
            <person name="Varghese N."/>
            <person name="Submissions S."/>
        </authorList>
    </citation>
    <scope>NUCLEOTIDE SEQUENCE [LARGE SCALE GENOMIC DNA]</scope>
    <source>
        <strain evidence="1">LMG 25555</strain>
    </source>
</reference>
<evidence type="ECO:0000313" key="1">
    <source>
        <dbReference type="EMBL" id="SEF01799.1"/>
    </source>
</evidence>
<evidence type="ECO:0000313" key="2">
    <source>
        <dbReference type="Proteomes" id="UP000183613"/>
    </source>
</evidence>
<dbReference type="Proteomes" id="UP000183613">
    <property type="component" value="Unassembled WGS sequence"/>
</dbReference>
<dbReference type="AlphaFoldDB" id="A0A1H5NJI3"/>
<organism evidence="1 2">
    <name type="scientific">Pseudomonas deceptionensis</name>
    <dbReference type="NCBI Taxonomy" id="882211"/>
    <lineage>
        <taxon>Bacteria</taxon>
        <taxon>Pseudomonadati</taxon>
        <taxon>Pseudomonadota</taxon>
        <taxon>Gammaproteobacteria</taxon>
        <taxon>Pseudomonadales</taxon>
        <taxon>Pseudomonadaceae</taxon>
        <taxon>Pseudomonas</taxon>
    </lineage>
</organism>
<proteinExistence type="predicted"/>
<keyword evidence="2" id="KW-1185">Reference proteome</keyword>
<protein>
    <submittedName>
        <fullName evidence="1">Uncharacterized protein</fullName>
    </submittedName>
</protein>
<name>A0A1H5NJI3_PSEDM</name>
<sequence>MVAEQAAGARAPTQITSYSNHALEQFAGRDGGIGVSPSALSSAWSSPLKIEYVPSKYGPTFRYTGTDAVIVVNAEGKVVTGWGKSSSGTGK</sequence>
<dbReference type="EMBL" id="FNUD01000002">
    <property type="protein sequence ID" value="SEF01799.1"/>
    <property type="molecule type" value="Genomic_DNA"/>
</dbReference>